<feature type="transmembrane region" description="Helical" evidence="8">
    <location>
        <begin position="366"/>
        <end position="392"/>
    </location>
</feature>
<feature type="transmembrane region" description="Helical" evidence="8">
    <location>
        <begin position="249"/>
        <end position="271"/>
    </location>
</feature>
<feature type="transmembrane region" description="Helical" evidence="8">
    <location>
        <begin position="476"/>
        <end position="494"/>
    </location>
</feature>
<reference evidence="9 10" key="1">
    <citation type="submission" date="2019-03" db="EMBL/GenBank/DDBJ databases">
        <title>Genomic Encyclopedia of Type Strains, Phase IV (KMG-IV): sequencing the most valuable type-strain genomes for metagenomic binning, comparative biology and taxonomic classification.</title>
        <authorList>
            <person name="Goeker M."/>
        </authorList>
    </citation>
    <scope>NUCLEOTIDE SEQUENCE [LARGE SCALE GENOMIC DNA]</scope>
    <source>
        <strain evidence="9 10">DSM 24629</strain>
    </source>
</reference>
<comment type="subcellular location">
    <subcellularLocation>
        <location evidence="1">Cell membrane</location>
        <topology evidence="1">Multi-pass membrane protein</topology>
    </subcellularLocation>
</comment>
<evidence type="ECO:0000256" key="6">
    <source>
        <dbReference type="ARBA" id="ARBA00022989"/>
    </source>
</evidence>
<dbReference type="RefSeq" id="WP_132250214.1">
    <property type="nucleotide sequence ID" value="NZ_SMAL01000002.1"/>
</dbReference>
<organism evidence="9 10">
    <name type="scientific">Natranaerovirga pectinivora</name>
    <dbReference type="NCBI Taxonomy" id="682400"/>
    <lineage>
        <taxon>Bacteria</taxon>
        <taxon>Bacillati</taxon>
        <taxon>Bacillota</taxon>
        <taxon>Clostridia</taxon>
        <taxon>Lachnospirales</taxon>
        <taxon>Natranaerovirgaceae</taxon>
        <taxon>Natranaerovirga</taxon>
    </lineage>
</organism>
<dbReference type="PANTHER" id="PTHR30047:SF7">
    <property type="entry name" value="HIGH-AFFINITY CHOLINE TRANSPORT PROTEIN"/>
    <property type="match status" value="1"/>
</dbReference>
<gene>
    <name evidence="9" type="ORF">EDC18_102110</name>
</gene>
<dbReference type="AlphaFoldDB" id="A0A4R3MST4"/>
<proteinExistence type="inferred from homology"/>
<keyword evidence="10" id="KW-1185">Reference proteome</keyword>
<feature type="transmembrane region" description="Helical" evidence="8">
    <location>
        <begin position="32"/>
        <end position="53"/>
    </location>
</feature>
<dbReference type="Pfam" id="PF02028">
    <property type="entry name" value="BCCT"/>
    <property type="match status" value="1"/>
</dbReference>
<feature type="transmembrane region" description="Helical" evidence="8">
    <location>
        <begin position="166"/>
        <end position="184"/>
    </location>
</feature>
<keyword evidence="5 8" id="KW-0812">Transmembrane</keyword>
<dbReference type="NCBIfam" id="TIGR00842">
    <property type="entry name" value="bcct"/>
    <property type="match status" value="1"/>
</dbReference>
<dbReference type="OrthoDB" id="9775735at2"/>
<evidence type="ECO:0000313" key="9">
    <source>
        <dbReference type="EMBL" id="TCT16094.1"/>
    </source>
</evidence>
<sequence>MDEKQLLEEQRIQAEQEEKLYKRNFTKFGLDMNLNVSLGAGLLILIFSLYALFNLEHANEMFFLVQDTIITNFDWVFILSSNFFIIVCIFLAFSKLGTVRLGGTDSETEFSNFGWYSMLISAGMGIGLMFWSVGEPLYHASQTPPIFASSNATHAAMATTFFHWGLHPWGIYALISLALAFFTYNRKLPLSFRSVFYPLFKDKVFGRLGDVIDTIAVLATLFGLATSLGLGVQQINSGLNFLIGIPFNVTMQVILIVVITFIATLSVVSGIDKGVKFLSETNMKIAGVFMVAVFLLGPTGYILRTFSNSLGLYLNDFVSSSFFISMGDKSWQGGWSVFYLAWWISWSPFVGMFIARISKGRTIREVVLGVLIIPSLLSFIWLSVFGGTAIFVNREMQGGLFSVVENNLPVALFEMLSGLSQIFAADMFVGVIRVVLSIVATVLIITYFITSSDSGSLVVSKITSGGKETSPVRQKVFWACLEGLVAAILLIIGGERALQALQTAVITTGLPFALVLVLMTFSLIKALQVSYTRQKRIKDISKFKRIADHLKVFDKNKAKKNELK</sequence>
<dbReference type="InterPro" id="IPR000060">
    <property type="entry name" value="BCCT_transptr"/>
</dbReference>
<dbReference type="GO" id="GO:0005886">
    <property type="term" value="C:plasma membrane"/>
    <property type="evidence" value="ECO:0007669"/>
    <property type="project" value="UniProtKB-SubCell"/>
</dbReference>
<evidence type="ECO:0000256" key="4">
    <source>
        <dbReference type="ARBA" id="ARBA00022475"/>
    </source>
</evidence>
<keyword evidence="4" id="KW-1003">Cell membrane</keyword>
<feature type="transmembrane region" description="Helical" evidence="8">
    <location>
        <begin position="500"/>
        <end position="527"/>
    </location>
</feature>
<feature type="transmembrane region" description="Helical" evidence="8">
    <location>
        <begin position="283"/>
        <end position="303"/>
    </location>
</feature>
<dbReference type="EMBL" id="SMAL01000002">
    <property type="protein sequence ID" value="TCT16094.1"/>
    <property type="molecule type" value="Genomic_DNA"/>
</dbReference>
<evidence type="ECO:0000313" key="10">
    <source>
        <dbReference type="Proteomes" id="UP000294902"/>
    </source>
</evidence>
<comment type="similarity">
    <text evidence="2">Belongs to the BCCT transporter (TC 2.A.15) family.</text>
</comment>
<evidence type="ECO:0000256" key="7">
    <source>
        <dbReference type="ARBA" id="ARBA00023136"/>
    </source>
</evidence>
<accession>A0A4R3MST4</accession>
<feature type="transmembrane region" description="Helical" evidence="8">
    <location>
        <begin position="204"/>
        <end position="229"/>
    </location>
</feature>
<dbReference type="PANTHER" id="PTHR30047">
    <property type="entry name" value="HIGH-AFFINITY CHOLINE TRANSPORT PROTEIN-RELATED"/>
    <property type="match status" value="1"/>
</dbReference>
<feature type="transmembrane region" description="Helical" evidence="8">
    <location>
        <begin position="73"/>
        <end position="93"/>
    </location>
</feature>
<evidence type="ECO:0000256" key="1">
    <source>
        <dbReference type="ARBA" id="ARBA00004651"/>
    </source>
</evidence>
<keyword evidence="6 8" id="KW-1133">Transmembrane helix</keyword>
<feature type="transmembrane region" description="Helical" evidence="8">
    <location>
        <begin position="113"/>
        <end position="133"/>
    </location>
</feature>
<feature type="transmembrane region" description="Helical" evidence="8">
    <location>
        <begin position="422"/>
        <end position="449"/>
    </location>
</feature>
<protein>
    <submittedName>
        <fullName evidence="9">Choline/glycine/proline betaine transport protein/BCCT family betaine/carnitine transporter</fullName>
    </submittedName>
</protein>
<dbReference type="Proteomes" id="UP000294902">
    <property type="component" value="Unassembled WGS sequence"/>
</dbReference>
<name>A0A4R3MST4_9FIRM</name>
<evidence type="ECO:0000256" key="5">
    <source>
        <dbReference type="ARBA" id="ARBA00022692"/>
    </source>
</evidence>
<comment type="caution">
    <text evidence="9">The sequence shown here is derived from an EMBL/GenBank/DDBJ whole genome shotgun (WGS) entry which is preliminary data.</text>
</comment>
<keyword evidence="7 8" id="KW-0472">Membrane</keyword>
<keyword evidence="3" id="KW-0813">Transport</keyword>
<dbReference type="GO" id="GO:0022857">
    <property type="term" value="F:transmembrane transporter activity"/>
    <property type="evidence" value="ECO:0007669"/>
    <property type="project" value="InterPro"/>
</dbReference>
<evidence type="ECO:0000256" key="2">
    <source>
        <dbReference type="ARBA" id="ARBA00005658"/>
    </source>
</evidence>
<evidence type="ECO:0000256" key="3">
    <source>
        <dbReference type="ARBA" id="ARBA00022448"/>
    </source>
</evidence>
<feature type="transmembrane region" description="Helical" evidence="8">
    <location>
        <begin position="335"/>
        <end position="354"/>
    </location>
</feature>
<evidence type="ECO:0000256" key="8">
    <source>
        <dbReference type="SAM" id="Phobius"/>
    </source>
</evidence>